<feature type="domain" description="Nudix hydrolase" evidence="1">
    <location>
        <begin position="101"/>
        <end position="239"/>
    </location>
</feature>
<keyword evidence="2" id="KW-0378">Hydrolase</keyword>
<dbReference type="GO" id="GO:0016787">
    <property type="term" value="F:hydrolase activity"/>
    <property type="evidence" value="ECO:0007669"/>
    <property type="project" value="UniProtKB-KW"/>
</dbReference>
<dbReference type="InterPro" id="IPR015797">
    <property type="entry name" value="NUDIX_hydrolase-like_dom_sf"/>
</dbReference>
<accession>A0A955ECY2</accession>
<dbReference type="AlphaFoldDB" id="A0A955ECY2"/>
<name>A0A955ECY2_UNCKA</name>
<organism evidence="2 3">
    <name type="scientific">candidate division WWE3 bacterium</name>
    <dbReference type="NCBI Taxonomy" id="2053526"/>
    <lineage>
        <taxon>Bacteria</taxon>
        <taxon>Katanobacteria</taxon>
    </lineage>
</organism>
<dbReference type="Proteomes" id="UP000740557">
    <property type="component" value="Unassembled WGS sequence"/>
</dbReference>
<gene>
    <name evidence="2" type="ORF">KC980_02075</name>
</gene>
<dbReference type="EMBL" id="JAGQNX010000059">
    <property type="protein sequence ID" value="MCA9308276.1"/>
    <property type="molecule type" value="Genomic_DNA"/>
</dbReference>
<evidence type="ECO:0000313" key="3">
    <source>
        <dbReference type="Proteomes" id="UP000740557"/>
    </source>
</evidence>
<dbReference type="Gene3D" id="3.90.79.10">
    <property type="entry name" value="Nucleoside Triphosphate Pyrophosphohydrolase"/>
    <property type="match status" value="1"/>
</dbReference>
<protein>
    <submittedName>
        <fullName evidence="2">NUDIX hydrolase</fullName>
    </submittedName>
</protein>
<dbReference type="SUPFAM" id="SSF55811">
    <property type="entry name" value="Nudix"/>
    <property type="match status" value="1"/>
</dbReference>
<reference evidence="2" key="1">
    <citation type="submission" date="2020-04" db="EMBL/GenBank/DDBJ databases">
        <authorList>
            <person name="Zhang T."/>
        </authorList>
    </citation>
    <scope>NUCLEOTIDE SEQUENCE</scope>
    <source>
        <strain evidence="2">HKST-UBA79</strain>
    </source>
</reference>
<reference evidence="2" key="2">
    <citation type="journal article" date="2021" name="Microbiome">
        <title>Successional dynamics and alternative stable states in a saline activated sludge microbial community over 9 years.</title>
        <authorList>
            <person name="Wang Y."/>
            <person name="Ye J."/>
            <person name="Ju F."/>
            <person name="Liu L."/>
            <person name="Boyd J.A."/>
            <person name="Deng Y."/>
            <person name="Parks D.H."/>
            <person name="Jiang X."/>
            <person name="Yin X."/>
            <person name="Woodcroft B.J."/>
            <person name="Tyson G.W."/>
            <person name="Hugenholtz P."/>
            <person name="Polz M.F."/>
            <person name="Zhang T."/>
        </authorList>
    </citation>
    <scope>NUCLEOTIDE SEQUENCE</scope>
    <source>
        <strain evidence="2">HKST-UBA79</strain>
    </source>
</reference>
<evidence type="ECO:0000259" key="1">
    <source>
        <dbReference type="PROSITE" id="PS51462"/>
    </source>
</evidence>
<comment type="caution">
    <text evidence="2">The sequence shown here is derived from an EMBL/GenBank/DDBJ whole genome shotgun (WGS) entry which is preliminary data.</text>
</comment>
<dbReference type="InterPro" id="IPR000086">
    <property type="entry name" value="NUDIX_hydrolase_dom"/>
</dbReference>
<sequence>MVIRFSSTELNNIKVSYVGKHNFSTEYIKACDVVWNELVESGKSVGKEFWNGELYTLDNLYLDETNIPVLEFGSFEYKDRLYKKTLSTTDFIANYGLNHLHSHCGACCYLITTDYKIVIGRKTTSVGLEKGILGAVGGNLNKDELEIYTFNDIFKSAIKEVEEEVNLIVNPTKFKFRQLCHFNNYYLFEFIYLLDISSQKVDSIFKPGEFIELLTFTPDELVNLNASMILDLKYSKQFLGDILNTF</sequence>
<proteinExistence type="predicted"/>
<dbReference type="PROSITE" id="PS51462">
    <property type="entry name" value="NUDIX"/>
    <property type="match status" value="1"/>
</dbReference>
<evidence type="ECO:0000313" key="2">
    <source>
        <dbReference type="EMBL" id="MCA9308276.1"/>
    </source>
</evidence>